<accession>A0A4C1XFY8</accession>
<dbReference type="Proteomes" id="UP000299102">
    <property type="component" value="Unassembled WGS sequence"/>
</dbReference>
<protein>
    <submittedName>
        <fullName evidence="1">Uncharacterized protein</fullName>
    </submittedName>
</protein>
<dbReference type="AlphaFoldDB" id="A0A4C1XFY8"/>
<sequence>MHLMQVSSASHAGVPQLERDKSIRLLIPQSFVAQHAPLSGTRVIGLIETSLVYASRVHLPILILPHESGPSATLDPDLSPALCSASRPGHNHSKQIQALEHRRSQADGLTNHRRVAGLTRSPYKASTPPPARIYAASFARNYWQPDLCDAN</sequence>
<comment type="caution">
    <text evidence="1">The sequence shown here is derived from an EMBL/GenBank/DDBJ whole genome shotgun (WGS) entry which is preliminary data.</text>
</comment>
<gene>
    <name evidence="1" type="ORF">EVAR_97981_1</name>
</gene>
<keyword evidence="2" id="KW-1185">Reference proteome</keyword>
<name>A0A4C1XFY8_EUMVA</name>
<organism evidence="1 2">
    <name type="scientific">Eumeta variegata</name>
    <name type="common">Bagworm moth</name>
    <name type="synonym">Eumeta japonica</name>
    <dbReference type="NCBI Taxonomy" id="151549"/>
    <lineage>
        <taxon>Eukaryota</taxon>
        <taxon>Metazoa</taxon>
        <taxon>Ecdysozoa</taxon>
        <taxon>Arthropoda</taxon>
        <taxon>Hexapoda</taxon>
        <taxon>Insecta</taxon>
        <taxon>Pterygota</taxon>
        <taxon>Neoptera</taxon>
        <taxon>Endopterygota</taxon>
        <taxon>Lepidoptera</taxon>
        <taxon>Glossata</taxon>
        <taxon>Ditrysia</taxon>
        <taxon>Tineoidea</taxon>
        <taxon>Psychidae</taxon>
        <taxon>Oiketicinae</taxon>
        <taxon>Eumeta</taxon>
    </lineage>
</organism>
<evidence type="ECO:0000313" key="2">
    <source>
        <dbReference type="Proteomes" id="UP000299102"/>
    </source>
</evidence>
<proteinExistence type="predicted"/>
<reference evidence="1 2" key="1">
    <citation type="journal article" date="2019" name="Commun. Biol.">
        <title>The bagworm genome reveals a unique fibroin gene that provides high tensile strength.</title>
        <authorList>
            <person name="Kono N."/>
            <person name="Nakamura H."/>
            <person name="Ohtoshi R."/>
            <person name="Tomita M."/>
            <person name="Numata K."/>
            <person name="Arakawa K."/>
        </authorList>
    </citation>
    <scope>NUCLEOTIDE SEQUENCE [LARGE SCALE GENOMIC DNA]</scope>
</reference>
<evidence type="ECO:0000313" key="1">
    <source>
        <dbReference type="EMBL" id="GBP61892.1"/>
    </source>
</evidence>
<dbReference type="EMBL" id="BGZK01000825">
    <property type="protein sequence ID" value="GBP61892.1"/>
    <property type="molecule type" value="Genomic_DNA"/>
</dbReference>